<dbReference type="InterPro" id="IPR017896">
    <property type="entry name" value="4Fe4S_Fe-S-bd"/>
</dbReference>
<dbReference type="PROSITE" id="PS51379">
    <property type="entry name" value="4FE4S_FER_2"/>
    <property type="match status" value="2"/>
</dbReference>
<keyword evidence="4" id="KW-0411">Iron-sulfur</keyword>
<keyword evidence="8" id="KW-1185">Reference proteome</keyword>
<name>A0A1H3S3X5_9FIRM</name>
<dbReference type="PANTHER" id="PTHR43560">
    <property type="entry name" value="ION-TRANSLOCATING OXIDOREDUCTASE COMPLEX SUBUNIT B"/>
    <property type="match status" value="1"/>
</dbReference>
<dbReference type="SUPFAM" id="SSF54862">
    <property type="entry name" value="4Fe-4S ferredoxins"/>
    <property type="match status" value="1"/>
</dbReference>
<dbReference type="Gene3D" id="3.30.70.20">
    <property type="match status" value="1"/>
</dbReference>
<dbReference type="GO" id="GO:0051539">
    <property type="term" value="F:4 iron, 4 sulfur cluster binding"/>
    <property type="evidence" value="ECO:0007669"/>
    <property type="project" value="UniProtKB-KW"/>
</dbReference>
<dbReference type="InterPro" id="IPR050395">
    <property type="entry name" value="4Fe4S_Ferredoxin_RnfB"/>
</dbReference>
<dbReference type="InterPro" id="IPR004108">
    <property type="entry name" value="Fe_hydrogenase_lsu_C"/>
</dbReference>
<dbReference type="OrthoDB" id="9798098at2"/>
<dbReference type="Pfam" id="PF13237">
    <property type="entry name" value="Fer4_10"/>
    <property type="match status" value="1"/>
</dbReference>
<dbReference type="GO" id="GO:0046872">
    <property type="term" value="F:metal ion binding"/>
    <property type="evidence" value="ECO:0007669"/>
    <property type="project" value="UniProtKB-KW"/>
</dbReference>
<dbReference type="RefSeq" id="WP_091732275.1">
    <property type="nucleotide sequence ID" value="NZ_FNQE01000035.1"/>
</dbReference>
<dbReference type="Proteomes" id="UP000198625">
    <property type="component" value="Unassembled WGS sequence"/>
</dbReference>
<evidence type="ECO:0000256" key="4">
    <source>
        <dbReference type="ARBA" id="ARBA00023014"/>
    </source>
</evidence>
<evidence type="ECO:0000259" key="6">
    <source>
        <dbReference type="PROSITE" id="PS51656"/>
    </source>
</evidence>
<dbReference type="EMBL" id="FNQE01000035">
    <property type="protein sequence ID" value="SDZ32171.1"/>
    <property type="molecule type" value="Genomic_DNA"/>
</dbReference>
<proteinExistence type="predicted"/>
<protein>
    <submittedName>
        <fullName evidence="7">Iron only hydrogenase large subunit, C-terminal domain</fullName>
    </submittedName>
</protein>
<keyword evidence="2" id="KW-0479">Metal-binding</keyword>
<evidence type="ECO:0000256" key="3">
    <source>
        <dbReference type="ARBA" id="ARBA00023004"/>
    </source>
</evidence>
<organism evidence="7 8">
    <name type="scientific">Proteiniborus ethanoligenes</name>
    <dbReference type="NCBI Taxonomy" id="415015"/>
    <lineage>
        <taxon>Bacteria</taxon>
        <taxon>Bacillati</taxon>
        <taxon>Bacillota</taxon>
        <taxon>Clostridia</taxon>
        <taxon>Eubacteriales</taxon>
        <taxon>Proteiniborus</taxon>
    </lineage>
</organism>
<dbReference type="Pfam" id="PF02906">
    <property type="entry name" value="Fe_hyd_lg_C"/>
    <property type="match status" value="2"/>
</dbReference>
<reference evidence="7 8" key="1">
    <citation type="submission" date="2016-10" db="EMBL/GenBank/DDBJ databases">
        <authorList>
            <person name="de Groot N.N."/>
        </authorList>
    </citation>
    <scope>NUCLEOTIDE SEQUENCE [LARGE SCALE GENOMIC DNA]</scope>
    <source>
        <strain evidence="7 8">DSM 21650</strain>
    </source>
</reference>
<dbReference type="STRING" id="415015.SAMN05660462_02678"/>
<dbReference type="PROSITE" id="PS51656">
    <property type="entry name" value="4FE4S"/>
    <property type="match status" value="1"/>
</dbReference>
<dbReference type="Pfam" id="PF04060">
    <property type="entry name" value="FeS"/>
    <property type="match status" value="1"/>
</dbReference>
<dbReference type="Gene3D" id="3.40.950.10">
    <property type="entry name" value="Fe-only Hydrogenase (Larger Subunit), Chain L, domain 3"/>
    <property type="match status" value="1"/>
</dbReference>
<feature type="domain" description="4Fe-4S" evidence="6">
    <location>
        <begin position="367"/>
        <end position="422"/>
    </location>
</feature>
<sequence>MKDYFHSVVLDESKCNGCTNCMRKCPTEAIRIRDKKAVITKDRCIDCGECIRVCPYHAQNAIADELDVLKNYKYNIAISPMSLYGQFSIDTDMNKVFSGIKALGFDYVIDEGYAADVLTVVIRDMLENNNLNRPVISSLCPTILRIIQVRFPSLIDNIITVESPMEVAARIARTKIMKEKGLDFKDIGVFYLSQCPAKVTSIKRPIGIKESYLNGAFSIKSIYGDIVKHAKKAEEDEKFLKASPYGVGWGRVGGQSYAIGIDNYMAVDGIENVINVLEEIELGKLENIDYFEGLACVGGCVGGPLNVENPFIAKSRIRNIAKKPGINEDINDEYIDNLVKEGLIHWTEKISPKEIMILDSDIHKAMKKIEQLKEIRESLPGIDCGSCGAPSCNALAEDIVREKAKIDDCIFVLKEKVKKTEK</sequence>
<dbReference type="InterPro" id="IPR017900">
    <property type="entry name" value="4Fe4S_Fe_S_CS"/>
</dbReference>
<gene>
    <name evidence="7" type="ORF">SAMN05660462_02678</name>
</gene>
<evidence type="ECO:0000313" key="8">
    <source>
        <dbReference type="Proteomes" id="UP000198625"/>
    </source>
</evidence>
<dbReference type="SUPFAM" id="SSF53920">
    <property type="entry name" value="Fe-only hydrogenase"/>
    <property type="match status" value="1"/>
</dbReference>
<dbReference type="AlphaFoldDB" id="A0A1H3S3X5"/>
<keyword evidence="1" id="KW-0004">4Fe-4S</keyword>
<dbReference type="PROSITE" id="PS00198">
    <property type="entry name" value="4FE4S_FER_1"/>
    <property type="match status" value="1"/>
</dbReference>
<evidence type="ECO:0000256" key="1">
    <source>
        <dbReference type="ARBA" id="ARBA00022485"/>
    </source>
</evidence>
<dbReference type="InterPro" id="IPR009016">
    <property type="entry name" value="Fe_hydrogenase"/>
</dbReference>
<evidence type="ECO:0000256" key="2">
    <source>
        <dbReference type="ARBA" id="ARBA00022723"/>
    </source>
</evidence>
<accession>A0A1H3S3X5</accession>
<evidence type="ECO:0000259" key="5">
    <source>
        <dbReference type="PROSITE" id="PS51379"/>
    </source>
</evidence>
<evidence type="ECO:0000313" key="7">
    <source>
        <dbReference type="EMBL" id="SDZ32171.1"/>
    </source>
</evidence>
<feature type="domain" description="4Fe-4S ferredoxin-type" evidence="5">
    <location>
        <begin position="36"/>
        <end position="64"/>
    </location>
</feature>
<feature type="domain" description="4Fe-4S ferredoxin-type" evidence="5">
    <location>
        <begin position="6"/>
        <end position="35"/>
    </location>
</feature>
<dbReference type="PANTHER" id="PTHR43560:SF1">
    <property type="entry name" value="ION-TRANSLOCATING OXIDOREDUCTASE COMPLEX SUBUNIT B"/>
    <property type="match status" value="1"/>
</dbReference>
<dbReference type="InterPro" id="IPR007202">
    <property type="entry name" value="4Fe-4S_dom"/>
</dbReference>
<dbReference type="Gene3D" id="1.10.15.40">
    <property type="entry name" value="Electron transport complex subunit B, putative Fe-S cluster"/>
    <property type="match status" value="1"/>
</dbReference>
<keyword evidence="3" id="KW-0408">Iron</keyword>